<evidence type="ECO:0000313" key="2">
    <source>
        <dbReference type="EMBL" id="CAA9294812.1"/>
    </source>
</evidence>
<dbReference type="EMBL" id="CADCTQ010000407">
    <property type="protein sequence ID" value="CAA9294812.1"/>
    <property type="molecule type" value="Genomic_DNA"/>
</dbReference>
<sequence>MPDVRVAMLPSAPKLPGNPRREIRAIQATTTTKDHARKTGPPKIRAIQRYGPS</sequence>
<feature type="region of interest" description="Disordered" evidence="1">
    <location>
        <begin position="30"/>
        <end position="53"/>
    </location>
</feature>
<dbReference type="AlphaFoldDB" id="A0A6J4K407"/>
<organism evidence="2">
    <name type="scientific">uncultured Cytophagales bacterium</name>
    <dbReference type="NCBI Taxonomy" id="158755"/>
    <lineage>
        <taxon>Bacteria</taxon>
        <taxon>Pseudomonadati</taxon>
        <taxon>Bacteroidota</taxon>
        <taxon>Sphingobacteriia</taxon>
        <taxon>Sphingobacteriales</taxon>
        <taxon>environmental samples</taxon>
    </lineage>
</organism>
<gene>
    <name evidence="2" type="ORF">AVDCRST_MAG56-4939</name>
</gene>
<name>A0A6J4K407_9SPHI</name>
<protein>
    <submittedName>
        <fullName evidence="2">Uncharacterized protein</fullName>
    </submittedName>
</protein>
<proteinExistence type="predicted"/>
<reference evidence="2" key="1">
    <citation type="submission" date="2020-02" db="EMBL/GenBank/DDBJ databases">
        <authorList>
            <person name="Meier V. D."/>
        </authorList>
    </citation>
    <scope>NUCLEOTIDE SEQUENCE</scope>
    <source>
        <strain evidence="2">AVDCRST_MAG56</strain>
    </source>
</reference>
<accession>A0A6J4K407</accession>
<evidence type="ECO:0000256" key="1">
    <source>
        <dbReference type="SAM" id="MobiDB-lite"/>
    </source>
</evidence>